<organism evidence="1 3">
    <name type="scientific">Eisenbergiella massiliensis</name>
    <dbReference type="NCBI Taxonomy" id="1720294"/>
    <lineage>
        <taxon>Bacteria</taxon>
        <taxon>Bacillati</taxon>
        <taxon>Bacillota</taxon>
        <taxon>Clostridia</taxon>
        <taxon>Lachnospirales</taxon>
        <taxon>Lachnospiraceae</taxon>
        <taxon>Eisenbergiella</taxon>
    </lineage>
</organism>
<protein>
    <recommendedName>
        <fullName evidence="5">NERD domain-containing protein</fullName>
    </recommendedName>
</protein>
<keyword evidence="3" id="KW-1185">Reference proteome</keyword>
<gene>
    <name evidence="2" type="ORF">DWY69_04590</name>
    <name evidence="1" type="ORF">DXC51_11370</name>
</gene>
<evidence type="ECO:0000313" key="3">
    <source>
        <dbReference type="Proteomes" id="UP000260812"/>
    </source>
</evidence>
<evidence type="ECO:0000313" key="4">
    <source>
        <dbReference type="Proteomes" id="UP000261166"/>
    </source>
</evidence>
<evidence type="ECO:0008006" key="5">
    <source>
        <dbReference type="Google" id="ProtNLM"/>
    </source>
</evidence>
<dbReference type="GeneID" id="97987457"/>
<reference evidence="3 4" key="1">
    <citation type="submission" date="2018-08" db="EMBL/GenBank/DDBJ databases">
        <title>A genome reference for cultivated species of the human gut microbiota.</title>
        <authorList>
            <person name="Zou Y."/>
            <person name="Xue W."/>
            <person name="Luo G."/>
        </authorList>
    </citation>
    <scope>NUCLEOTIDE SEQUENCE [LARGE SCALE GENOMIC DNA]</scope>
    <source>
        <strain evidence="2 4">AF26-4BH</strain>
        <strain evidence="1 3">TF05-5AC</strain>
    </source>
</reference>
<dbReference type="Proteomes" id="UP000261166">
    <property type="component" value="Unassembled WGS sequence"/>
</dbReference>
<proteinExistence type="predicted"/>
<dbReference type="RefSeq" id="WP_025490674.1">
    <property type="nucleotide sequence ID" value="NZ_JBKUNB010000010.1"/>
</dbReference>
<dbReference type="EMBL" id="QVLU01000003">
    <property type="protein sequence ID" value="RGE73462.1"/>
    <property type="molecule type" value="Genomic_DNA"/>
</dbReference>
<dbReference type="AlphaFoldDB" id="A0A3E3I643"/>
<sequence length="170" mass="19738">MKKVFTEENGCYSFDCTKALWATDEIHQAYSSTEGSLNDVDLVIETEKKIIMMEYKNACISGAAKPEAFQPGADKKINNVVKKFYDSLHYMHLMGKEKPKEFVYVLEYPNGDSVSRRMIRNRLKKKLPFHLQDLVSDKVKLIEKVDVVSINEWNQNEEYGMFPIKLKSEK</sequence>
<comment type="caution">
    <text evidence="1">The sequence shown here is derived from an EMBL/GenBank/DDBJ whole genome shotgun (WGS) entry which is preliminary data.</text>
</comment>
<dbReference type="OrthoDB" id="2054568at2"/>
<accession>A0A3E3I643</accession>
<name>A0A3E3I643_9FIRM</name>
<dbReference type="Proteomes" id="UP000260812">
    <property type="component" value="Unassembled WGS sequence"/>
</dbReference>
<evidence type="ECO:0000313" key="1">
    <source>
        <dbReference type="EMBL" id="RGE61122.1"/>
    </source>
</evidence>
<evidence type="ECO:0000313" key="2">
    <source>
        <dbReference type="EMBL" id="RGE73462.1"/>
    </source>
</evidence>
<dbReference type="EMBL" id="QVLV01000006">
    <property type="protein sequence ID" value="RGE61122.1"/>
    <property type="molecule type" value="Genomic_DNA"/>
</dbReference>